<dbReference type="InterPro" id="IPR051052">
    <property type="entry name" value="Diverse_substrate_MTase"/>
</dbReference>
<dbReference type="Gene3D" id="3.40.50.150">
    <property type="entry name" value="Vaccinia Virus protein VP39"/>
    <property type="match status" value="1"/>
</dbReference>
<dbReference type="GO" id="GO:0008757">
    <property type="term" value="F:S-adenosylmethionine-dependent methyltransferase activity"/>
    <property type="evidence" value="ECO:0007669"/>
    <property type="project" value="InterPro"/>
</dbReference>
<evidence type="ECO:0000259" key="5">
    <source>
        <dbReference type="Pfam" id="PF08241"/>
    </source>
</evidence>
<dbReference type="InterPro" id="IPR029063">
    <property type="entry name" value="SAM-dependent_MTases_sf"/>
</dbReference>
<name>A0A5R9AAG6_9MICC</name>
<evidence type="ECO:0000256" key="1">
    <source>
        <dbReference type="ARBA" id="ARBA00008361"/>
    </source>
</evidence>
<gene>
    <name evidence="6" type="ORF">FEF27_07060</name>
</gene>
<organism evidence="6 7">
    <name type="scientific">Nesterenkonia sphaerica</name>
    <dbReference type="NCBI Taxonomy" id="1804988"/>
    <lineage>
        <taxon>Bacteria</taxon>
        <taxon>Bacillati</taxon>
        <taxon>Actinomycetota</taxon>
        <taxon>Actinomycetes</taxon>
        <taxon>Micrococcales</taxon>
        <taxon>Micrococcaceae</taxon>
        <taxon>Nesterenkonia</taxon>
    </lineage>
</organism>
<dbReference type="RefSeq" id="WP_138170147.1">
    <property type="nucleotide sequence ID" value="NZ_VAWA01000007.1"/>
</dbReference>
<dbReference type="PANTHER" id="PTHR44942:SF4">
    <property type="entry name" value="METHYLTRANSFERASE TYPE 11 DOMAIN-CONTAINING PROTEIN"/>
    <property type="match status" value="1"/>
</dbReference>
<evidence type="ECO:0000313" key="7">
    <source>
        <dbReference type="Proteomes" id="UP000306544"/>
    </source>
</evidence>
<dbReference type="PANTHER" id="PTHR44942">
    <property type="entry name" value="METHYLTRANSF_11 DOMAIN-CONTAINING PROTEIN"/>
    <property type="match status" value="1"/>
</dbReference>
<dbReference type="CDD" id="cd02440">
    <property type="entry name" value="AdoMet_MTases"/>
    <property type="match status" value="1"/>
</dbReference>
<feature type="domain" description="Methyltransferase type 11" evidence="5">
    <location>
        <begin position="79"/>
        <end position="174"/>
    </location>
</feature>
<accession>A0A5R9AAG6</accession>
<feature type="region of interest" description="Disordered" evidence="4">
    <location>
        <begin position="1"/>
        <end position="34"/>
    </location>
</feature>
<dbReference type="SUPFAM" id="SSF53335">
    <property type="entry name" value="S-adenosyl-L-methionine-dependent methyltransferases"/>
    <property type="match status" value="1"/>
</dbReference>
<evidence type="ECO:0000256" key="2">
    <source>
        <dbReference type="ARBA" id="ARBA00022603"/>
    </source>
</evidence>
<proteinExistence type="inferred from homology"/>
<evidence type="ECO:0000256" key="4">
    <source>
        <dbReference type="SAM" id="MobiDB-lite"/>
    </source>
</evidence>
<evidence type="ECO:0000313" key="6">
    <source>
        <dbReference type="EMBL" id="TLP75782.1"/>
    </source>
</evidence>
<dbReference type="Proteomes" id="UP000306544">
    <property type="component" value="Unassembled WGS sequence"/>
</dbReference>
<sequence>MMPPNRPKRRSDAQPQIVSAQRRHQLGGSFAEQQTAAEAAEYDALRPRYPARAVTQTLSQVRPAQPAEGGTHQLPSVVEFGAGTGILTRQLLEAGAHVHAVEPSVPMLDILLESSRAVAGNRSWVQGHCASYECSGLPDDCADLVVAAQAWHWFDPAAAQDEAFRLLSPGGSLALLWNYLDTADPTVHRLTRIMRAGDVYRAGWQPRLDPVYFMPIHSVEYRWSRTLSVSEIFRYATTLSSWLSASPASRATRRTNLEEFLFGELGLEADHEVVLPQITVLHTARRR</sequence>
<dbReference type="AlphaFoldDB" id="A0A5R9AAG6"/>
<comment type="similarity">
    <text evidence="1">Belongs to the methyltransferase superfamily.</text>
</comment>
<dbReference type="Pfam" id="PF08241">
    <property type="entry name" value="Methyltransf_11"/>
    <property type="match status" value="1"/>
</dbReference>
<evidence type="ECO:0000256" key="3">
    <source>
        <dbReference type="ARBA" id="ARBA00022679"/>
    </source>
</evidence>
<dbReference type="OrthoDB" id="9797252at2"/>
<keyword evidence="7" id="KW-1185">Reference proteome</keyword>
<keyword evidence="2 6" id="KW-0489">Methyltransferase</keyword>
<dbReference type="GO" id="GO:0032259">
    <property type="term" value="P:methylation"/>
    <property type="evidence" value="ECO:0007669"/>
    <property type="project" value="UniProtKB-KW"/>
</dbReference>
<dbReference type="InterPro" id="IPR013216">
    <property type="entry name" value="Methyltransf_11"/>
</dbReference>
<dbReference type="EMBL" id="VAWA01000007">
    <property type="protein sequence ID" value="TLP75782.1"/>
    <property type="molecule type" value="Genomic_DNA"/>
</dbReference>
<comment type="caution">
    <text evidence="6">The sequence shown here is derived from an EMBL/GenBank/DDBJ whole genome shotgun (WGS) entry which is preliminary data.</text>
</comment>
<reference evidence="6 7" key="1">
    <citation type="submission" date="2019-05" db="EMBL/GenBank/DDBJ databases">
        <title>Nesterenkonia sp. GY239, isolated from the Southern Atlantic Ocean.</title>
        <authorList>
            <person name="Zhang G."/>
        </authorList>
    </citation>
    <scope>NUCLEOTIDE SEQUENCE [LARGE SCALE GENOMIC DNA]</scope>
    <source>
        <strain evidence="6 7">GY239</strain>
    </source>
</reference>
<keyword evidence="3 6" id="KW-0808">Transferase</keyword>
<protein>
    <submittedName>
        <fullName evidence="6">Class I SAM-dependent methyltransferase</fullName>
    </submittedName>
</protein>